<gene>
    <name evidence="7" type="ORF">LJ657_43035</name>
</gene>
<keyword evidence="2" id="KW-0805">Transcription regulation</keyword>
<dbReference type="GO" id="GO:0006352">
    <property type="term" value="P:DNA-templated transcription initiation"/>
    <property type="evidence" value="ECO:0007669"/>
    <property type="project" value="InterPro"/>
</dbReference>
<feature type="domain" description="RNA polymerase sigma-70 region 2" evidence="5">
    <location>
        <begin position="1"/>
        <end position="66"/>
    </location>
</feature>
<dbReference type="PANTHER" id="PTHR43133">
    <property type="entry name" value="RNA POLYMERASE ECF-TYPE SIGMA FACTO"/>
    <property type="match status" value="1"/>
</dbReference>
<dbReference type="Proteomes" id="UP001108029">
    <property type="component" value="Unassembled WGS sequence"/>
</dbReference>
<organism evidence="7 8">
    <name type="scientific">Streptomyces guryensis</name>
    <dbReference type="NCBI Taxonomy" id="2886947"/>
    <lineage>
        <taxon>Bacteria</taxon>
        <taxon>Bacillati</taxon>
        <taxon>Actinomycetota</taxon>
        <taxon>Actinomycetes</taxon>
        <taxon>Kitasatosporales</taxon>
        <taxon>Streptomycetaceae</taxon>
        <taxon>Streptomyces</taxon>
    </lineage>
</organism>
<evidence type="ECO:0000313" key="8">
    <source>
        <dbReference type="Proteomes" id="UP001108029"/>
    </source>
</evidence>
<dbReference type="InterPro" id="IPR036388">
    <property type="entry name" value="WH-like_DNA-bd_sf"/>
</dbReference>
<dbReference type="InterPro" id="IPR039425">
    <property type="entry name" value="RNA_pol_sigma-70-like"/>
</dbReference>
<comment type="caution">
    <text evidence="7">The sequence shown here is derived from an EMBL/GenBank/DDBJ whole genome shotgun (WGS) entry which is preliminary data.</text>
</comment>
<sequence>MYAEHYDRVLRYAWRRTGADAAADVTAEVFMVAWRRMGEVPAQQPLPWLYGVARKVVANHLREQNRSEELPGPMADAVLVSRDVAEQVTARHRVHRAWQGLSEADRELLALIGWEGLSVRDAAKVLGCTAAACAVRLHRARRRLHQALSQQDAEHTSDLANAVVKGDARCA</sequence>
<dbReference type="InterPro" id="IPR013249">
    <property type="entry name" value="RNA_pol_sigma70_r4_t2"/>
</dbReference>
<dbReference type="InterPro" id="IPR013324">
    <property type="entry name" value="RNA_pol_sigma_r3/r4-like"/>
</dbReference>
<dbReference type="Pfam" id="PF08281">
    <property type="entry name" value="Sigma70_r4_2"/>
    <property type="match status" value="1"/>
</dbReference>
<keyword evidence="8" id="KW-1185">Reference proteome</keyword>
<dbReference type="Gene3D" id="1.10.10.10">
    <property type="entry name" value="Winged helix-like DNA-binding domain superfamily/Winged helix DNA-binding domain"/>
    <property type="match status" value="1"/>
</dbReference>
<protein>
    <submittedName>
        <fullName evidence="7">Sigma-70 family RNA polymerase sigma factor</fullName>
    </submittedName>
</protein>
<evidence type="ECO:0000259" key="5">
    <source>
        <dbReference type="Pfam" id="PF04542"/>
    </source>
</evidence>
<evidence type="ECO:0000256" key="2">
    <source>
        <dbReference type="ARBA" id="ARBA00023015"/>
    </source>
</evidence>
<dbReference type="NCBIfam" id="TIGR02937">
    <property type="entry name" value="sigma70-ECF"/>
    <property type="match status" value="1"/>
</dbReference>
<dbReference type="PANTHER" id="PTHR43133:SF25">
    <property type="entry name" value="RNA POLYMERASE SIGMA FACTOR RFAY-RELATED"/>
    <property type="match status" value="1"/>
</dbReference>
<dbReference type="Pfam" id="PF04542">
    <property type="entry name" value="Sigma70_r2"/>
    <property type="match status" value="1"/>
</dbReference>
<evidence type="ECO:0000259" key="6">
    <source>
        <dbReference type="Pfam" id="PF08281"/>
    </source>
</evidence>
<feature type="domain" description="RNA polymerase sigma factor 70 region 4 type 2" evidence="6">
    <location>
        <begin position="92"/>
        <end position="144"/>
    </location>
</feature>
<name>A0A9Q3VYS8_9ACTN</name>
<evidence type="ECO:0000313" key="7">
    <source>
        <dbReference type="EMBL" id="MCD9880217.1"/>
    </source>
</evidence>
<accession>A0A9Q3VYS8</accession>
<evidence type="ECO:0000256" key="3">
    <source>
        <dbReference type="ARBA" id="ARBA00023082"/>
    </source>
</evidence>
<comment type="similarity">
    <text evidence="1">Belongs to the sigma-70 factor family. ECF subfamily.</text>
</comment>
<dbReference type="EMBL" id="JAJSBI010000037">
    <property type="protein sequence ID" value="MCD9880217.1"/>
    <property type="molecule type" value="Genomic_DNA"/>
</dbReference>
<dbReference type="InterPro" id="IPR014284">
    <property type="entry name" value="RNA_pol_sigma-70_dom"/>
</dbReference>
<dbReference type="SUPFAM" id="SSF88946">
    <property type="entry name" value="Sigma2 domain of RNA polymerase sigma factors"/>
    <property type="match status" value="1"/>
</dbReference>
<dbReference type="GO" id="GO:0016987">
    <property type="term" value="F:sigma factor activity"/>
    <property type="evidence" value="ECO:0007669"/>
    <property type="project" value="UniProtKB-KW"/>
</dbReference>
<dbReference type="AlphaFoldDB" id="A0A9Q3VYS8"/>
<proteinExistence type="inferred from homology"/>
<keyword evidence="4" id="KW-0804">Transcription</keyword>
<dbReference type="GO" id="GO:0003677">
    <property type="term" value="F:DNA binding"/>
    <property type="evidence" value="ECO:0007669"/>
    <property type="project" value="InterPro"/>
</dbReference>
<dbReference type="SUPFAM" id="SSF88659">
    <property type="entry name" value="Sigma3 and sigma4 domains of RNA polymerase sigma factors"/>
    <property type="match status" value="1"/>
</dbReference>
<dbReference type="InterPro" id="IPR013325">
    <property type="entry name" value="RNA_pol_sigma_r2"/>
</dbReference>
<evidence type="ECO:0000256" key="1">
    <source>
        <dbReference type="ARBA" id="ARBA00010641"/>
    </source>
</evidence>
<reference evidence="7" key="1">
    <citation type="submission" date="2021-12" db="EMBL/GenBank/DDBJ databases">
        <authorList>
            <person name="Lee J.-H."/>
            <person name="Kim S.-B."/>
        </authorList>
    </citation>
    <scope>NUCLEOTIDE SEQUENCE</scope>
    <source>
        <strain evidence="7">NR30</strain>
    </source>
</reference>
<dbReference type="InterPro" id="IPR007627">
    <property type="entry name" value="RNA_pol_sigma70_r2"/>
</dbReference>
<evidence type="ECO:0000256" key="4">
    <source>
        <dbReference type="ARBA" id="ARBA00023163"/>
    </source>
</evidence>
<dbReference type="RefSeq" id="WP_232655186.1">
    <property type="nucleotide sequence ID" value="NZ_JAJSBI010000037.1"/>
</dbReference>
<dbReference type="Gene3D" id="1.10.1740.10">
    <property type="match status" value="1"/>
</dbReference>
<keyword evidence="3" id="KW-0731">Sigma factor</keyword>